<feature type="non-terminal residue" evidence="5">
    <location>
        <position position="84"/>
    </location>
</feature>
<evidence type="ECO:0000256" key="1">
    <source>
        <dbReference type="ARBA" id="ARBA00022723"/>
    </source>
</evidence>
<evidence type="ECO:0000256" key="4">
    <source>
        <dbReference type="SAM" id="Phobius"/>
    </source>
</evidence>
<evidence type="ECO:0000256" key="2">
    <source>
        <dbReference type="ARBA" id="ARBA00023002"/>
    </source>
</evidence>
<keyword evidence="4" id="KW-1133">Transmembrane helix</keyword>
<dbReference type="EMBL" id="AUZX01013012">
    <property type="protein sequence ID" value="EQD37274.1"/>
    <property type="molecule type" value="Genomic_DNA"/>
</dbReference>
<dbReference type="GO" id="GO:0016491">
    <property type="term" value="F:oxidoreductase activity"/>
    <property type="evidence" value="ECO:0007669"/>
    <property type="project" value="UniProtKB-KW"/>
</dbReference>
<dbReference type="InterPro" id="IPR050450">
    <property type="entry name" value="COX15/CtaA_HemeA_synthase"/>
</dbReference>
<evidence type="ECO:0000256" key="3">
    <source>
        <dbReference type="ARBA" id="ARBA00023004"/>
    </source>
</evidence>
<protein>
    <submittedName>
        <fullName evidence="5">Cytochrome oxidase assembly protein</fullName>
    </submittedName>
</protein>
<reference evidence="5" key="1">
    <citation type="submission" date="2013-08" db="EMBL/GenBank/DDBJ databases">
        <authorList>
            <person name="Mendez C."/>
            <person name="Richter M."/>
            <person name="Ferrer M."/>
            <person name="Sanchez J."/>
        </authorList>
    </citation>
    <scope>NUCLEOTIDE SEQUENCE</scope>
</reference>
<keyword evidence="4" id="KW-0812">Transmembrane</keyword>
<keyword evidence="4" id="KW-0472">Membrane</keyword>
<sequence length="84" mass="9076">MRGHDWFRYSVVVALILTYVTILLGGNVAASNSGLACPNWPTCFTNGSWFPALTGGVVVEWSHRLSAFLLGLSVAIFTLLALAY</sequence>
<keyword evidence="1" id="KW-0479">Metal-binding</keyword>
<organism evidence="5">
    <name type="scientific">mine drainage metagenome</name>
    <dbReference type="NCBI Taxonomy" id="410659"/>
    <lineage>
        <taxon>unclassified sequences</taxon>
        <taxon>metagenomes</taxon>
        <taxon>ecological metagenomes</taxon>
    </lineage>
</organism>
<dbReference type="PANTHER" id="PTHR35457:SF1">
    <property type="entry name" value="HEME A SYNTHASE"/>
    <property type="match status" value="1"/>
</dbReference>
<comment type="caution">
    <text evidence="5">The sequence shown here is derived from an EMBL/GenBank/DDBJ whole genome shotgun (WGS) entry which is preliminary data.</text>
</comment>
<keyword evidence="2" id="KW-0560">Oxidoreductase</keyword>
<proteinExistence type="predicted"/>
<reference evidence="5" key="2">
    <citation type="journal article" date="2014" name="ISME J.">
        <title>Microbial stratification in low pH oxic and suboxic macroscopic growths along an acid mine drainage.</title>
        <authorList>
            <person name="Mendez-Garcia C."/>
            <person name="Mesa V."/>
            <person name="Sprenger R.R."/>
            <person name="Richter M."/>
            <person name="Diez M.S."/>
            <person name="Solano J."/>
            <person name="Bargiela R."/>
            <person name="Golyshina O.V."/>
            <person name="Manteca A."/>
            <person name="Ramos J.L."/>
            <person name="Gallego J.R."/>
            <person name="Llorente I."/>
            <person name="Martins Dos Santos V.A."/>
            <person name="Jensen O.N."/>
            <person name="Pelaez A.I."/>
            <person name="Sanchez J."/>
            <person name="Ferrer M."/>
        </authorList>
    </citation>
    <scope>NUCLEOTIDE SEQUENCE</scope>
</reference>
<gene>
    <name evidence="5" type="ORF">B1A_17682</name>
</gene>
<feature type="transmembrane region" description="Helical" evidence="4">
    <location>
        <begin position="65"/>
        <end position="83"/>
    </location>
</feature>
<keyword evidence="3" id="KW-0408">Iron</keyword>
<name>T1A8P8_9ZZZZ</name>
<dbReference type="PANTHER" id="PTHR35457">
    <property type="entry name" value="HEME A SYNTHASE"/>
    <property type="match status" value="1"/>
</dbReference>
<feature type="transmembrane region" description="Helical" evidence="4">
    <location>
        <begin position="7"/>
        <end position="30"/>
    </location>
</feature>
<dbReference type="AlphaFoldDB" id="T1A8P8"/>
<dbReference type="GO" id="GO:0046872">
    <property type="term" value="F:metal ion binding"/>
    <property type="evidence" value="ECO:0007669"/>
    <property type="project" value="UniProtKB-KW"/>
</dbReference>
<accession>T1A8P8</accession>
<evidence type="ECO:0000313" key="5">
    <source>
        <dbReference type="EMBL" id="EQD37274.1"/>
    </source>
</evidence>